<dbReference type="OrthoDB" id="5327538at2759"/>
<evidence type="ECO:0000313" key="3">
    <source>
        <dbReference type="Proteomes" id="UP000250140"/>
    </source>
</evidence>
<dbReference type="InterPro" id="IPR002575">
    <property type="entry name" value="Aminoglycoside_PTrfase"/>
</dbReference>
<keyword evidence="3" id="KW-1185">Reference proteome</keyword>
<dbReference type="Proteomes" id="UP000250140">
    <property type="component" value="Unassembled WGS sequence"/>
</dbReference>
<dbReference type="PANTHER" id="PTHR21310:SF15">
    <property type="entry name" value="AMINOGLYCOSIDE PHOSPHOTRANSFERASE DOMAIN-CONTAINING PROTEIN"/>
    <property type="match status" value="1"/>
</dbReference>
<dbReference type="SUPFAM" id="SSF118310">
    <property type="entry name" value="AN1-like Zinc finger"/>
    <property type="match status" value="1"/>
</dbReference>
<accession>A0A8E2ENV8</accession>
<dbReference type="PANTHER" id="PTHR21310">
    <property type="entry name" value="AMINOGLYCOSIDE PHOSPHOTRANSFERASE-RELATED-RELATED"/>
    <property type="match status" value="1"/>
</dbReference>
<sequence>MQWIDDEKLTALTREVEGNQNIAKSSVPSFGGNEVPRFATCSIIDCTRPAVRGLSCAICRKHLCAKHQSRRFHTCSSNSELDDEAWQRVINDEVAELVAQINVQELVKQARALNGGKGCKFQTGNHLGEGAIMGCANYHAWILFEDGEKWLVRTPRTGFSDTPIELVEYLVASEYATLKFLESTKVPAPKTFGFSLASDPMNRVGVNYLLMQELSGKPYRSHDATIEQKHRVLGQLADILIELSKYPLQKAGSLLLRDGKIHVSAIASNRFVSLGCYGPFDNAFDYFMNTAEQYLDLIADGQLYYEYPMEAFLFYKILRQHAMDLSVNESPGIFYLKHVDDKGDHLLVDEDYNITGIIDWQFARSVPACEAFGPSLMTADLSALYSSKASITDDDKSLAHELRVRGREDLAKYSNESESVRRFHHGLASGLTRGEVCDMIRGMLATLGAAQTVDIDRWIAGEWIKCQGDHRWSKIEASLEKKQGKEQV</sequence>
<dbReference type="InterPro" id="IPR011009">
    <property type="entry name" value="Kinase-like_dom_sf"/>
</dbReference>
<dbReference type="AlphaFoldDB" id="A0A8E2ENV8"/>
<protein>
    <recommendedName>
        <fullName evidence="1">Aminoglycoside phosphotransferase domain-containing protein</fullName>
    </recommendedName>
</protein>
<dbReference type="SUPFAM" id="SSF56112">
    <property type="entry name" value="Protein kinase-like (PK-like)"/>
    <property type="match status" value="1"/>
</dbReference>
<evidence type="ECO:0000259" key="1">
    <source>
        <dbReference type="Pfam" id="PF01636"/>
    </source>
</evidence>
<name>A0A8E2ENV8_9PEZI</name>
<dbReference type="EMBL" id="KV751001">
    <property type="protein sequence ID" value="OCL02124.1"/>
    <property type="molecule type" value="Genomic_DNA"/>
</dbReference>
<dbReference type="Pfam" id="PF01636">
    <property type="entry name" value="APH"/>
    <property type="match status" value="1"/>
</dbReference>
<feature type="domain" description="Aminoglycoside phosphotransferase" evidence="1">
    <location>
        <begin position="148"/>
        <end position="367"/>
    </location>
</feature>
<gene>
    <name evidence="2" type="ORF">AOQ84DRAFT_305296</name>
</gene>
<proteinExistence type="predicted"/>
<dbReference type="InterPro" id="IPR051678">
    <property type="entry name" value="AGP_Transferase"/>
</dbReference>
<reference evidence="2 3" key="1">
    <citation type="journal article" date="2016" name="Nat. Commun.">
        <title>Ectomycorrhizal ecology is imprinted in the genome of the dominant symbiotic fungus Cenococcum geophilum.</title>
        <authorList>
            <consortium name="DOE Joint Genome Institute"/>
            <person name="Peter M."/>
            <person name="Kohler A."/>
            <person name="Ohm R.A."/>
            <person name="Kuo A."/>
            <person name="Krutzmann J."/>
            <person name="Morin E."/>
            <person name="Arend M."/>
            <person name="Barry K.W."/>
            <person name="Binder M."/>
            <person name="Choi C."/>
            <person name="Clum A."/>
            <person name="Copeland A."/>
            <person name="Grisel N."/>
            <person name="Haridas S."/>
            <person name="Kipfer T."/>
            <person name="LaButti K."/>
            <person name="Lindquist E."/>
            <person name="Lipzen A."/>
            <person name="Maire R."/>
            <person name="Meier B."/>
            <person name="Mihaltcheva S."/>
            <person name="Molinier V."/>
            <person name="Murat C."/>
            <person name="Poggeler S."/>
            <person name="Quandt C.A."/>
            <person name="Sperisen C."/>
            <person name="Tritt A."/>
            <person name="Tisserant E."/>
            <person name="Crous P.W."/>
            <person name="Henrissat B."/>
            <person name="Nehls U."/>
            <person name="Egli S."/>
            <person name="Spatafora J.W."/>
            <person name="Grigoriev I.V."/>
            <person name="Martin F.M."/>
        </authorList>
    </citation>
    <scope>NUCLEOTIDE SEQUENCE [LARGE SCALE GENOMIC DNA]</scope>
    <source>
        <strain evidence="2 3">CBS 207.34</strain>
    </source>
</reference>
<dbReference type="Gene3D" id="4.10.1110.10">
    <property type="entry name" value="AN1-like Zinc finger"/>
    <property type="match status" value="1"/>
</dbReference>
<dbReference type="InterPro" id="IPR035896">
    <property type="entry name" value="AN1-like_Znf"/>
</dbReference>
<evidence type="ECO:0000313" key="2">
    <source>
        <dbReference type="EMBL" id="OCL02124.1"/>
    </source>
</evidence>
<organism evidence="2 3">
    <name type="scientific">Glonium stellatum</name>
    <dbReference type="NCBI Taxonomy" id="574774"/>
    <lineage>
        <taxon>Eukaryota</taxon>
        <taxon>Fungi</taxon>
        <taxon>Dikarya</taxon>
        <taxon>Ascomycota</taxon>
        <taxon>Pezizomycotina</taxon>
        <taxon>Dothideomycetes</taxon>
        <taxon>Pleosporomycetidae</taxon>
        <taxon>Gloniales</taxon>
        <taxon>Gloniaceae</taxon>
        <taxon>Glonium</taxon>
    </lineage>
</organism>